<proteinExistence type="predicted"/>
<name>A0ABW4AAN8_9ACTN</name>
<accession>A0ABW4AAN8</accession>
<evidence type="ECO:0000256" key="1">
    <source>
        <dbReference type="SAM" id="SignalP"/>
    </source>
</evidence>
<feature type="chain" id="PRO_5046086923" description="Secreted protein" evidence="1">
    <location>
        <begin position="29"/>
        <end position="275"/>
    </location>
</feature>
<protein>
    <recommendedName>
        <fullName evidence="4">Secreted protein</fullName>
    </recommendedName>
</protein>
<gene>
    <name evidence="2" type="ORF">ACFQ5G_17955</name>
</gene>
<dbReference type="RefSeq" id="WP_317795917.1">
    <property type="nucleotide sequence ID" value="NZ_AP028461.1"/>
</dbReference>
<evidence type="ECO:0008006" key="4">
    <source>
        <dbReference type="Google" id="ProtNLM"/>
    </source>
</evidence>
<comment type="caution">
    <text evidence="2">The sequence shown here is derived from an EMBL/GenBank/DDBJ whole genome shotgun (WGS) entry which is preliminary data.</text>
</comment>
<evidence type="ECO:0000313" key="3">
    <source>
        <dbReference type="Proteomes" id="UP001597183"/>
    </source>
</evidence>
<keyword evidence="1" id="KW-0732">Signal</keyword>
<dbReference type="EMBL" id="JBHTMK010000023">
    <property type="protein sequence ID" value="MFD1367243.1"/>
    <property type="molecule type" value="Genomic_DNA"/>
</dbReference>
<feature type="signal peptide" evidence="1">
    <location>
        <begin position="1"/>
        <end position="28"/>
    </location>
</feature>
<dbReference type="Proteomes" id="UP001597183">
    <property type="component" value="Unassembled WGS sequence"/>
</dbReference>
<keyword evidence="3" id="KW-1185">Reference proteome</keyword>
<evidence type="ECO:0000313" key="2">
    <source>
        <dbReference type="EMBL" id="MFD1367243.1"/>
    </source>
</evidence>
<sequence length="275" mass="27868">MRTNRFAALVAAVLALAGAQVVTAPAQAVPGRVRIAATSANNNSTLKSVNAVCPAPTRVVGGGGWAFDNDANKVRLIRLEPLSSSSQSSYFVQAEAEIGFTGNWWLEAYAICATTPAGHQIVQATSTPASGTFVSRIVDCPTGKRLLGTGATILGGNREVGLQRTGSDNGLTRSLATAREDADGYAGNWTLTAYGVCANPVSGAGLKTQQTSGSVANSSCTSGLVHSVGGGGPFFDAGPVFLMKLFPSSNGSSMGSAMTGTPSHGITEVNAICAP</sequence>
<organism evidence="2 3">
    <name type="scientific">Actinoplanes sichuanensis</name>
    <dbReference type="NCBI Taxonomy" id="512349"/>
    <lineage>
        <taxon>Bacteria</taxon>
        <taxon>Bacillati</taxon>
        <taxon>Actinomycetota</taxon>
        <taxon>Actinomycetes</taxon>
        <taxon>Micromonosporales</taxon>
        <taxon>Micromonosporaceae</taxon>
        <taxon>Actinoplanes</taxon>
    </lineage>
</organism>
<reference evidence="3" key="1">
    <citation type="journal article" date="2019" name="Int. J. Syst. Evol. Microbiol.">
        <title>The Global Catalogue of Microorganisms (GCM) 10K type strain sequencing project: providing services to taxonomists for standard genome sequencing and annotation.</title>
        <authorList>
            <consortium name="The Broad Institute Genomics Platform"/>
            <consortium name="The Broad Institute Genome Sequencing Center for Infectious Disease"/>
            <person name="Wu L."/>
            <person name="Ma J."/>
        </authorList>
    </citation>
    <scope>NUCLEOTIDE SEQUENCE [LARGE SCALE GENOMIC DNA]</scope>
    <source>
        <strain evidence="3">CCM 7526</strain>
    </source>
</reference>